<gene>
    <name evidence="10" type="ORF">SAMN02983003_0915</name>
</gene>
<evidence type="ECO:0000313" key="10">
    <source>
        <dbReference type="EMBL" id="SFZ82165.1"/>
    </source>
</evidence>
<evidence type="ECO:0000256" key="4">
    <source>
        <dbReference type="ARBA" id="ARBA00022989"/>
    </source>
</evidence>
<keyword evidence="5 8" id="KW-0472">Membrane</keyword>
<evidence type="ECO:0000256" key="3">
    <source>
        <dbReference type="ARBA" id="ARBA00022692"/>
    </source>
</evidence>
<organism evidence="10 11">
    <name type="scientific">Devosia enhydra</name>
    <dbReference type="NCBI Taxonomy" id="665118"/>
    <lineage>
        <taxon>Bacteria</taxon>
        <taxon>Pseudomonadati</taxon>
        <taxon>Pseudomonadota</taxon>
        <taxon>Alphaproteobacteria</taxon>
        <taxon>Hyphomicrobiales</taxon>
        <taxon>Devosiaceae</taxon>
        <taxon>Devosia</taxon>
    </lineage>
</organism>
<evidence type="ECO:0000256" key="7">
    <source>
        <dbReference type="ARBA" id="ARBA00038408"/>
    </source>
</evidence>
<protein>
    <submittedName>
        <fullName evidence="10">Peptidyl-prolyl cis-trans isomerase D</fullName>
    </submittedName>
</protein>
<dbReference type="Pfam" id="PF13624">
    <property type="entry name" value="SurA_N_3"/>
    <property type="match status" value="1"/>
</dbReference>
<dbReference type="EMBL" id="FPKU01000001">
    <property type="protein sequence ID" value="SFZ82165.1"/>
    <property type="molecule type" value="Genomic_DNA"/>
</dbReference>
<evidence type="ECO:0000259" key="9">
    <source>
        <dbReference type="Pfam" id="PF13145"/>
    </source>
</evidence>
<name>A0A1K2HUH2_9HYPH</name>
<sequence>MLDSLRNLGRTFIGKVLVALLILGTASFGISNVIFDLGGNTVARVGDADISAREFQRSYNAQLNQYAQQTGRVPTPAEAESLGIPSVVLMRLGADTALARLGQTYGLGVSDSRLGQMVRQDPSFAGAVGQFDRASFVRVLQQSGFTEAEYFELQAQAARRQQLSAAFLADYSLPETAMQLVGRYAGDTRTIDYFVLGDESLLPPAEPTEEELAAYLTENQSRFRTVETRTAQIMILSPQSLADGIDITEEAIAAEFERTRDQRAASERRTIQQVVLNTDALRSAFEEGLAAGRSFDDLVDETGASVIELGTLARSEVADPNLAREAFALDPSTFAIIPGIGGRRAINVTAIESGSTATLDETRDPIRQSLALAEARRQQTQVLDQIEEFRAALRPLPEIAERFGLTVETVDVSATGAGLEGIEELPAGGSQLVATALFAAVEGRLAPGVALGSNAHAWFDLEAIEPARDQTLDEVRDAVVAAITAERTAAALAEQVDTVVARLDGGEDFANVAISLNQFPELSPPLGRNGDGSAVLTTEVAEAVFSGGIGHSGAARNANGDYVIFKVVDVVPAPEGSAERVRDFLQTSARNALYAEFVSGLRDTAGLRINQQALTNLLATATGN</sequence>
<evidence type="ECO:0000256" key="8">
    <source>
        <dbReference type="SAM" id="Phobius"/>
    </source>
</evidence>
<dbReference type="PANTHER" id="PTHR47529">
    <property type="entry name" value="PEPTIDYL-PROLYL CIS-TRANS ISOMERASE D"/>
    <property type="match status" value="1"/>
</dbReference>
<keyword evidence="2" id="KW-1003">Cell membrane</keyword>
<proteinExistence type="inferred from homology"/>
<comment type="subcellular location">
    <subcellularLocation>
        <location evidence="1">Cell membrane</location>
        <topology evidence="1">Single-pass type II membrane protein</topology>
    </subcellularLocation>
</comment>
<keyword evidence="11" id="KW-1185">Reference proteome</keyword>
<dbReference type="GO" id="GO:0003755">
    <property type="term" value="F:peptidyl-prolyl cis-trans isomerase activity"/>
    <property type="evidence" value="ECO:0007669"/>
    <property type="project" value="InterPro"/>
</dbReference>
<dbReference type="InterPro" id="IPR027304">
    <property type="entry name" value="Trigger_fact/SurA_dom_sf"/>
</dbReference>
<comment type="similarity">
    <text evidence="7">Belongs to the PpiD chaperone family.</text>
</comment>
<keyword evidence="4 8" id="KW-1133">Transmembrane helix</keyword>
<dbReference type="Pfam" id="PF13145">
    <property type="entry name" value="Rotamase_2"/>
    <property type="match status" value="1"/>
</dbReference>
<feature type="domain" description="PpiC" evidence="9">
    <location>
        <begin position="247"/>
        <end position="364"/>
    </location>
</feature>
<evidence type="ECO:0000256" key="6">
    <source>
        <dbReference type="ARBA" id="ARBA00023186"/>
    </source>
</evidence>
<dbReference type="Proteomes" id="UP000183447">
    <property type="component" value="Unassembled WGS sequence"/>
</dbReference>
<dbReference type="PANTHER" id="PTHR47529:SF1">
    <property type="entry name" value="PERIPLASMIC CHAPERONE PPID"/>
    <property type="match status" value="1"/>
</dbReference>
<dbReference type="InterPro" id="IPR052029">
    <property type="entry name" value="PpiD_chaperone"/>
</dbReference>
<evidence type="ECO:0000313" key="11">
    <source>
        <dbReference type="Proteomes" id="UP000183447"/>
    </source>
</evidence>
<accession>A0A1K2HUH2</accession>
<evidence type="ECO:0000256" key="5">
    <source>
        <dbReference type="ARBA" id="ARBA00023136"/>
    </source>
</evidence>
<evidence type="ECO:0000256" key="1">
    <source>
        <dbReference type="ARBA" id="ARBA00004401"/>
    </source>
</evidence>
<dbReference type="InterPro" id="IPR000297">
    <property type="entry name" value="PPIase_PpiC"/>
</dbReference>
<reference evidence="10 11" key="1">
    <citation type="submission" date="2016-11" db="EMBL/GenBank/DDBJ databases">
        <authorList>
            <person name="Jaros S."/>
            <person name="Januszkiewicz K."/>
            <person name="Wedrychowicz H."/>
        </authorList>
    </citation>
    <scope>NUCLEOTIDE SEQUENCE [LARGE SCALE GENOMIC DNA]</scope>
    <source>
        <strain evidence="10 11">ATCC 23634</strain>
    </source>
</reference>
<keyword evidence="6" id="KW-0143">Chaperone</keyword>
<dbReference type="OrthoDB" id="9768393at2"/>
<dbReference type="GO" id="GO:0005886">
    <property type="term" value="C:plasma membrane"/>
    <property type="evidence" value="ECO:0007669"/>
    <property type="project" value="UniProtKB-SubCell"/>
</dbReference>
<dbReference type="STRING" id="665118.SAMN02983003_0915"/>
<keyword evidence="3 8" id="KW-0812">Transmembrane</keyword>
<keyword evidence="10" id="KW-0413">Isomerase</keyword>
<evidence type="ECO:0000256" key="2">
    <source>
        <dbReference type="ARBA" id="ARBA00022475"/>
    </source>
</evidence>
<dbReference type="RefSeq" id="WP_072339403.1">
    <property type="nucleotide sequence ID" value="NZ_FPKU01000001.1"/>
</dbReference>
<dbReference type="AlphaFoldDB" id="A0A1K2HUH2"/>
<dbReference type="SUPFAM" id="SSF109998">
    <property type="entry name" value="Triger factor/SurA peptide-binding domain-like"/>
    <property type="match status" value="1"/>
</dbReference>
<feature type="transmembrane region" description="Helical" evidence="8">
    <location>
        <begin position="12"/>
        <end position="35"/>
    </location>
</feature>